<keyword evidence="2" id="KW-1185">Reference proteome</keyword>
<sequence>MNVSELSSRLPPLAGADAVQAPASLSVSAQLHAATGNQLLELDVWAGTSAAERLLGTRTDLNPPSATRLDQLVSHILAPLD</sequence>
<comment type="caution">
    <text evidence="1">The sequence shown here is derived from an EMBL/GenBank/DDBJ whole genome shotgun (WGS) entry which is preliminary data.</text>
</comment>
<reference evidence="1 2" key="1">
    <citation type="submission" date="2018-12" db="EMBL/GenBank/DDBJ databases">
        <title>Dyella dinghuensis sp. nov. DHOA06 and Dyella choica sp. nov. 4M-K27, isolated from forest soil.</title>
        <authorList>
            <person name="Qiu L.-H."/>
            <person name="Gao Z.-H."/>
        </authorList>
    </citation>
    <scope>NUCLEOTIDE SEQUENCE [LARGE SCALE GENOMIC DNA]</scope>
    <source>
        <strain evidence="1 2">4M-K27</strain>
    </source>
</reference>
<accession>A0A432M0W4</accession>
<proteinExistence type="predicted"/>
<dbReference type="Proteomes" id="UP000274358">
    <property type="component" value="Unassembled WGS sequence"/>
</dbReference>
<evidence type="ECO:0000313" key="2">
    <source>
        <dbReference type="Proteomes" id="UP000274358"/>
    </source>
</evidence>
<dbReference type="EMBL" id="RYYV01000021">
    <property type="protein sequence ID" value="RUL70873.1"/>
    <property type="molecule type" value="Genomic_DNA"/>
</dbReference>
<dbReference type="RefSeq" id="WP_126686529.1">
    <property type="nucleotide sequence ID" value="NZ_RYYV01000021.1"/>
</dbReference>
<organism evidence="1 2">
    <name type="scientific">Dyella choica</name>
    <dbReference type="NCBI Taxonomy" id="1927959"/>
    <lineage>
        <taxon>Bacteria</taxon>
        <taxon>Pseudomonadati</taxon>
        <taxon>Pseudomonadota</taxon>
        <taxon>Gammaproteobacteria</taxon>
        <taxon>Lysobacterales</taxon>
        <taxon>Rhodanobacteraceae</taxon>
        <taxon>Dyella</taxon>
    </lineage>
</organism>
<gene>
    <name evidence="1" type="ORF">EKH80_19785</name>
</gene>
<dbReference type="OrthoDB" id="9940142at2"/>
<name>A0A432M0W4_9GAMM</name>
<protein>
    <submittedName>
        <fullName evidence="1">Uncharacterized protein</fullName>
    </submittedName>
</protein>
<evidence type="ECO:0000313" key="1">
    <source>
        <dbReference type="EMBL" id="RUL70873.1"/>
    </source>
</evidence>
<dbReference type="AlphaFoldDB" id="A0A432M0W4"/>